<keyword evidence="5" id="KW-0050">Antiport</keyword>
<dbReference type="GO" id="GO:0015297">
    <property type="term" value="F:antiporter activity"/>
    <property type="evidence" value="ECO:0007669"/>
    <property type="project" value="UniProtKB-KW"/>
</dbReference>
<feature type="transmembrane region" description="Helical" evidence="13">
    <location>
        <begin position="154"/>
        <end position="178"/>
    </location>
</feature>
<sequence>MAVNITAIKTSSSGVWQGDNPLNFAFPLLIIQTILVLILSRSLALVFKPLRQPKVIAEIVGGILLGPSALGRNQTYMHRIFPAWSTPILESVASIGLLFFLFLVGLELDLRSLQRSGRRALSIAAAGISLPFALGIGVAFFLHSAVPGEDTVGYGSFLVFIGVALSITAFPVLARILAELKLLATPLGETAMVVAAFNDVAAWILLALAIAISGGGNEHKSPLVSLLVLASGIAFVAVEMLLVKPAMAWVAKRAEGRGNESEIWISLTLAGVLASGLVTDFIGIHSIFGAFVFGLTVPKEGEFVGKLMERIEDFVTGLLLPLYFASSGLKTNVATINGGRAWGLLALVITTASVGKIIGTFLVALGCKMPVREAFTLGVIMNTKGLVELIVLNIGKERKVLTEEMFAILVVMALFTTFITTPVVMAIYKPARYNSKKLEDDSTLPFDNDPKDFRVLACVHENRDVTSVINLVEIVRGCTKKSALKLYILHLVELTERFSSISMARRMTLPFTFPNPRDFVSVAFEAYGQLGRVHVRPMKTVSSMSSMHQDVCRVAGEKHVSLVIVPFTESIGDVWKVVNQMILKESPCSVAVLVDRGFGQAAQEGTEANNIVRKVCVVFFGGPDDREALQLAVRMAEHPKVKLTILRFIKSREEGEPSVALRPSAMKSSEKKYTFSVAMHAIDSDREKGLDDAAVADFRRKVEGTTGYEERSAKNIIQAVMGIGGSGEYELVVVGKGRFPCSMVAELAGRPAEHAELGPVGDVLASSGHGVLSSVLVVQKHDVLHSEETPMSLVFDSDGVAVDMPGR</sequence>
<dbReference type="GO" id="GO:0012505">
    <property type="term" value="C:endomembrane system"/>
    <property type="evidence" value="ECO:0007669"/>
    <property type="project" value="TreeGrafter"/>
</dbReference>
<feature type="transmembrane region" description="Helical" evidence="13">
    <location>
        <begin position="311"/>
        <end position="329"/>
    </location>
</feature>
<dbReference type="EMBL" id="JAGGNH010000010">
    <property type="protein sequence ID" value="KAJ0962345.1"/>
    <property type="molecule type" value="Genomic_DNA"/>
</dbReference>
<feature type="transmembrane region" description="Helical" evidence="13">
    <location>
        <begin position="190"/>
        <end position="212"/>
    </location>
</feature>
<feature type="transmembrane region" description="Helical" evidence="13">
    <location>
        <begin position="24"/>
        <end position="43"/>
    </location>
</feature>
<dbReference type="GO" id="GO:0009941">
    <property type="term" value="C:chloroplast envelope"/>
    <property type="evidence" value="ECO:0007669"/>
    <property type="project" value="UniProtKB-SubCell"/>
</dbReference>
<feature type="transmembrane region" description="Helical" evidence="13">
    <location>
        <begin position="374"/>
        <end position="394"/>
    </location>
</feature>
<gene>
    <name evidence="17" type="ORF">J5N97_030173</name>
</gene>
<evidence type="ECO:0000256" key="5">
    <source>
        <dbReference type="ARBA" id="ARBA00022449"/>
    </source>
</evidence>
<dbReference type="InterPro" id="IPR050794">
    <property type="entry name" value="CPA2_transporter"/>
</dbReference>
<dbReference type="PANTHER" id="PTHR32468:SF0">
    <property type="entry name" value="K(+)_H(+) ANTIPORTER 1"/>
    <property type="match status" value="1"/>
</dbReference>
<comment type="similarity">
    <text evidence="12">Belongs to the monovalent cation:proton antiporter 2 (CPA2) transporter (TC 2.A.37) family. CHX (TC 2.A.37.4) subfamily.</text>
</comment>
<evidence type="ECO:0000256" key="11">
    <source>
        <dbReference type="ARBA" id="ARBA00023136"/>
    </source>
</evidence>
<protein>
    <recommendedName>
        <fullName evidence="19">Cation/H+ exchanger domain-containing protein</fullName>
    </recommendedName>
</protein>
<evidence type="ECO:0000256" key="7">
    <source>
        <dbReference type="ARBA" id="ARBA00022692"/>
    </source>
</evidence>
<comment type="function">
    <text evidence="1">May function as sodium-coupled metabolite transporter across the chloroplast envelope.</text>
</comment>
<dbReference type="Pfam" id="PF00999">
    <property type="entry name" value="Na_H_Exchanger"/>
    <property type="match status" value="1"/>
</dbReference>
<dbReference type="Gene3D" id="1.20.1530.20">
    <property type="match status" value="1"/>
</dbReference>
<dbReference type="Gene3D" id="3.40.50.12370">
    <property type="match status" value="1"/>
</dbReference>
<feature type="transmembrane region" description="Helical" evidence="13">
    <location>
        <begin position="120"/>
        <end position="142"/>
    </location>
</feature>
<reference evidence="17" key="1">
    <citation type="submission" date="2021-03" db="EMBL/GenBank/DDBJ databases">
        <authorList>
            <person name="Li Z."/>
            <person name="Yang C."/>
        </authorList>
    </citation>
    <scope>NUCLEOTIDE SEQUENCE</scope>
    <source>
        <strain evidence="17">Dzin_1.0</strain>
        <tissue evidence="17">Leaf</tissue>
    </source>
</reference>
<comment type="caution">
    <text evidence="17">The sequence shown here is derived from an EMBL/GenBank/DDBJ whole genome shotgun (WGS) entry which is preliminary data.</text>
</comment>
<feature type="domain" description="Cation/H+ exchanger transmembrane" evidence="14">
    <location>
        <begin position="40"/>
        <end position="423"/>
    </location>
</feature>
<keyword evidence="10" id="KW-0406">Ion transport</keyword>
<comment type="subcellular location">
    <subcellularLocation>
        <location evidence="3">Membrane</location>
        <topology evidence="3">Multi-pass membrane protein</topology>
    </subcellularLocation>
    <subcellularLocation>
        <location evidence="2">Plastid</location>
        <location evidence="2">Chloroplast envelope</location>
    </subcellularLocation>
</comment>
<evidence type="ECO:0000259" key="15">
    <source>
        <dbReference type="Pfam" id="PF23256"/>
    </source>
</evidence>
<dbReference type="InterPro" id="IPR057290">
    <property type="entry name" value="CHX17_C"/>
</dbReference>
<dbReference type="OrthoDB" id="2687058at2759"/>
<dbReference type="Pfam" id="PF23259">
    <property type="entry name" value="CHX17_C"/>
    <property type="match status" value="1"/>
</dbReference>
<keyword evidence="7 13" id="KW-0812">Transmembrane</keyword>
<accession>A0A9D5BX57</accession>
<evidence type="ECO:0000256" key="3">
    <source>
        <dbReference type="ARBA" id="ARBA00004141"/>
    </source>
</evidence>
<dbReference type="AlphaFoldDB" id="A0A9D5BX57"/>
<evidence type="ECO:0000256" key="2">
    <source>
        <dbReference type="ARBA" id="ARBA00004119"/>
    </source>
</evidence>
<keyword evidence="9 13" id="KW-1133">Transmembrane helix</keyword>
<evidence type="ECO:0000256" key="13">
    <source>
        <dbReference type="SAM" id="Phobius"/>
    </source>
</evidence>
<evidence type="ECO:0000256" key="9">
    <source>
        <dbReference type="ARBA" id="ARBA00022989"/>
    </source>
</evidence>
<keyword evidence="6" id="KW-0633">Potassium transport</keyword>
<evidence type="ECO:0000256" key="4">
    <source>
        <dbReference type="ARBA" id="ARBA00022448"/>
    </source>
</evidence>
<organism evidence="17 18">
    <name type="scientific">Dioscorea zingiberensis</name>
    <dbReference type="NCBI Taxonomy" id="325984"/>
    <lineage>
        <taxon>Eukaryota</taxon>
        <taxon>Viridiplantae</taxon>
        <taxon>Streptophyta</taxon>
        <taxon>Embryophyta</taxon>
        <taxon>Tracheophyta</taxon>
        <taxon>Spermatophyta</taxon>
        <taxon>Magnoliopsida</taxon>
        <taxon>Liliopsida</taxon>
        <taxon>Dioscoreales</taxon>
        <taxon>Dioscoreaceae</taxon>
        <taxon>Dioscorea</taxon>
    </lineage>
</organism>
<evidence type="ECO:0000313" key="18">
    <source>
        <dbReference type="Proteomes" id="UP001085076"/>
    </source>
</evidence>
<dbReference type="FunFam" id="1.20.1530.20:FF:000003">
    <property type="entry name" value="Cation/H(+) antiporter 15"/>
    <property type="match status" value="1"/>
</dbReference>
<evidence type="ECO:0000256" key="6">
    <source>
        <dbReference type="ARBA" id="ARBA00022538"/>
    </source>
</evidence>
<dbReference type="PANTHER" id="PTHR32468">
    <property type="entry name" value="CATION/H + ANTIPORTER"/>
    <property type="match status" value="1"/>
</dbReference>
<evidence type="ECO:0000259" key="14">
    <source>
        <dbReference type="Pfam" id="PF00999"/>
    </source>
</evidence>
<evidence type="ECO:0000256" key="1">
    <source>
        <dbReference type="ARBA" id="ARBA00003198"/>
    </source>
</evidence>
<keyword evidence="18" id="KW-1185">Reference proteome</keyword>
<feature type="domain" description="Cation/H(+) antiporter central" evidence="15">
    <location>
        <begin position="484"/>
        <end position="604"/>
    </location>
</feature>
<evidence type="ECO:0000259" key="16">
    <source>
        <dbReference type="Pfam" id="PF23259"/>
    </source>
</evidence>
<evidence type="ECO:0000256" key="12">
    <source>
        <dbReference type="ARBA" id="ARBA00038341"/>
    </source>
</evidence>
<dbReference type="GO" id="GO:1902600">
    <property type="term" value="P:proton transmembrane transport"/>
    <property type="evidence" value="ECO:0007669"/>
    <property type="project" value="InterPro"/>
</dbReference>
<dbReference type="Proteomes" id="UP001085076">
    <property type="component" value="Miscellaneous, Linkage group lg10"/>
</dbReference>
<evidence type="ECO:0008006" key="19">
    <source>
        <dbReference type="Google" id="ProtNLM"/>
    </source>
</evidence>
<feature type="transmembrane region" description="Helical" evidence="13">
    <location>
        <begin position="91"/>
        <end position="108"/>
    </location>
</feature>
<dbReference type="InterPro" id="IPR057291">
    <property type="entry name" value="CHX17_2nd"/>
</dbReference>
<keyword evidence="8" id="KW-0630">Potassium</keyword>
<evidence type="ECO:0000256" key="8">
    <source>
        <dbReference type="ARBA" id="ARBA00022958"/>
    </source>
</evidence>
<dbReference type="Pfam" id="PF23256">
    <property type="entry name" value="CHX17_2nd"/>
    <property type="match status" value="1"/>
</dbReference>
<evidence type="ECO:0000256" key="10">
    <source>
        <dbReference type="ARBA" id="ARBA00023065"/>
    </source>
</evidence>
<keyword evidence="11 13" id="KW-0472">Membrane</keyword>
<feature type="domain" description="Cation/H(+) antiporter C-terminal" evidence="16">
    <location>
        <begin position="615"/>
        <end position="646"/>
    </location>
</feature>
<feature type="transmembrane region" description="Helical" evidence="13">
    <location>
        <begin position="264"/>
        <end position="291"/>
    </location>
</feature>
<name>A0A9D5BX57_9LILI</name>
<reference evidence="17" key="2">
    <citation type="journal article" date="2022" name="Hortic Res">
        <title>The genome of Dioscorea zingiberensis sheds light on the biosynthesis, origin and evolution of the medicinally important diosgenin saponins.</title>
        <authorList>
            <person name="Li Y."/>
            <person name="Tan C."/>
            <person name="Li Z."/>
            <person name="Guo J."/>
            <person name="Li S."/>
            <person name="Chen X."/>
            <person name="Wang C."/>
            <person name="Dai X."/>
            <person name="Yang H."/>
            <person name="Song W."/>
            <person name="Hou L."/>
            <person name="Xu J."/>
            <person name="Tong Z."/>
            <person name="Xu A."/>
            <person name="Yuan X."/>
            <person name="Wang W."/>
            <person name="Yang Q."/>
            <person name="Chen L."/>
            <person name="Sun Z."/>
            <person name="Wang K."/>
            <person name="Pan B."/>
            <person name="Chen J."/>
            <person name="Bao Y."/>
            <person name="Liu F."/>
            <person name="Qi X."/>
            <person name="Gang D.R."/>
            <person name="Wen J."/>
            <person name="Li J."/>
        </authorList>
    </citation>
    <scope>NUCLEOTIDE SEQUENCE</scope>
    <source>
        <strain evidence="17">Dzin_1.0</strain>
    </source>
</reference>
<feature type="transmembrane region" description="Helical" evidence="13">
    <location>
        <begin position="224"/>
        <end position="243"/>
    </location>
</feature>
<dbReference type="InterPro" id="IPR006153">
    <property type="entry name" value="Cation/H_exchanger_TM"/>
</dbReference>
<evidence type="ECO:0000313" key="17">
    <source>
        <dbReference type="EMBL" id="KAJ0962345.1"/>
    </source>
</evidence>
<feature type="transmembrane region" description="Helical" evidence="13">
    <location>
        <begin position="341"/>
        <end position="362"/>
    </location>
</feature>
<dbReference type="GO" id="GO:0016020">
    <property type="term" value="C:membrane"/>
    <property type="evidence" value="ECO:0007669"/>
    <property type="project" value="UniProtKB-SubCell"/>
</dbReference>
<feature type="transmembrane region" description="Helical" evidence="13">
    <location>
        <begin position="406"/>
        <end position="428"/>
    </location>
</feature>
<dbReference type="GO" id="GO:0006813">
    <property type="term" value="P:potassium ion transport"/>
    <property type="evidence" value="ECO:0007669"/>
    <property type="project" value="UniProtKB-KW"/>
</dbReference>
<dbReference type="InterPro" id="IPR038770">
    <property type="entry name" value="Na+/solute_symporter_sf"/>
</dbReference>
<keyword evidence="4" id="KW-0813">Transport</keyword>
<dbReference type="GO" id="GO:0006885">
    <property type="term" value="P:regulation of pH"/>
    <property type="evidence" value="ECO:0007669"/>
    <property type="project" value="TreeGrafter"/>
</dbReference>
<proteinExistence type="inferred from homology"/>